<comment type="subcellular location">
    <subcellularLocation>
        <location evidence="1">Nucleus</location>
    </subcellularLocation>
</comment>
<dbReference type="EnsemblMetazoa" id="GMOY009352-RA">
    <property type="protein sequence ID" value="GMOY009352-PA"/>
    <property type="gene ID" value="GMOY009352"/>
</dbReference>
<dbReference type="InterPro" id="IPR003877">
    <property type="entry name" value="SPRY_dom"/>
</dbReference>
<feature type="region of interest" description="Disordered" evidence="6">
    <location>
        <begin position="43"/>
        <end position="80"/>
    </location>
</feature>
<feature type="compositionally biased region" description="Basic and acidic residues" evidence="6">
    <location>
        <begin position="920"/>
        <end position="971"/>
    </location>
</feature>
<dbReference type="Pfam" id="PF13671">
    <property type="entry name" value="AAA_33"/>
    <property type="match status" value="1"/>
</dbReference>
<feature type="region of interest" description="Disordered" evidence="6">
    <location>
        <begin position="920"/>
        <end position="1166"/>
    </location>
</feature>
<dbReference type="InterPro" id="IPR043136">
    <property type="entry name" value="B30.2/SPRY_sf"/>
</dbReference>
<dbReference type="GO" id="GO:0000380">
    <property type="term" value="P:alternative mRNA splicing, via spliceosome"/>
    <property type="evidence" value="ECO:0007669"/>
    <property type="project" value="TreeGrafter"/>
</dbReference>
<dbReference type="STRING" id="37546.A0A1B0G7R2"/>
<dbReference type="Gene3D" id="2.60.120.920">
    <property type="match status" value="1"/>
</dbReference>
<evidence type="ECO:0000256" key="1">
    <source>
        <dbReference type="ARBA" id="ARBA00004123"/>
    </source>
</evidence>
<dbReference type="PROSITE" id="PS50800">
    <property type="entry name" value="SAP"/>
    <property type="match status" value="1"/>
</dbReference>
<evidence type="ECO:0000256" key="5">
    <source>
        <dbReference type="SAM" id="Coils"/>
    </source>
</evidence>
<dbReference type="GO" id="GO:0005634">
    <property type="term" value="C:nucleus"/>
    <property type="evidence" value="ECO:0007669"/>
    <property type="project" value="UniProtKB-SubCell"/>
</dbReference>
<dbReference type="SMART" id="SM00449">
    <property type="entry name" value="SPRY"/>
    <property type="match status" value="1"/>
</dbReference>
<organism evidence="9 10">
    <name type="scientific">Glossina morsitans morsitans</name>
    <name type="common">Savannah tsetse fly</name>
    <dbReference type="NCBI Taxonomy" id="37546"/>
    <lineage>
        <taxon>Eukaryota</taxon>
        <taxon>Metazoa</taxon>
        <taxon>Ecdysozoa</taxon>
        <taxon>Arthropoda</taxon>
        <taxon>Hexapoda</taxon>
        <taxon>Insecta</taxon>
        <taxon>Pterygota</taxon>
        <taxon>Neoptera</taxon>
        <taxon>Endopterygota</taxon>
        <taxon>Diptera</taxon>
        <taxon>Brachycera</taxon>
        <taxon>Muscomorpha</taxon>
        <taxon>Hippoboscoidea</taxon>
        <taxon>Glossinidae</taxon>
        <taxon>Glossina</taxon>
    </lineage>
</organism>
<keyword evidence="5" id="KW-0175">Coiled coil</keyword>
<feature type="compositionally biased region" description="Polar residues" evidence="6">
    <location>
        <begin position="1153"/>
        <end position="1166"/>
    </location>
</feature>
<feature type="region of interest" description="Disordered" evidence="6">
    <location>
        <begin position="297"/>
        <end position="366"/>
    </location>
</feature>
<dbReference type="SUPFAM" id="SSF52540">
    <property type="entry name" value="P-loop containing nucleoside triphosphate hydrolases"/>
    <property type="match status" value="1"/>
</dbReference>
<evidence type="ECO:0000256" key="3">
    <source>
        <dbReference type="ARBA" id="ARBA00022553"/>
    </source>
</evidence>
<dbReference type="PhylomeDB" id="A0A1B0G7R2"/>
<feature type="compositionally biased region" description="Low complexity" evidence="6">
    <location>
        <begin position="1123"/>
        <end position="1133"/>
    </location>
</feature>
<dbReference type="InterPro" id="IPR003034">
    <property type="entry name" value="SAP_dom"/>
</dbReference>
<dbReference type="SUPFAM" id="SSF49899">
    <property type="entry name" value="Concanavalin A-like lectins/glucanases"/>
    <property type="match status" value="1"/>
</dbReference>
<dbReference type="Gene3D" id="3.40.50.300">
    <property type="entry name" value="P-loop containing nucleotide triphosphate hydrolases"/>
    <property type="match status" value="1"/>
</dbReference>
<feature type="compositionally biased region" description="Low complexity" evidence="6">
    <location>
        <begin position="1055"/>
        <end position="1069"/>
    </location>
</feature>
<evidence type="ECO:0000256" key="6">
    <source>
        <dbReference type="SAM" id="MobiDB-lite"/>
    </source>
</evidence>
<dbReference type="InterPro" id="IPR001870">
    <property type="entry name" value="B30.2/SPRY"/>
</dbReference>
<dbReference type="AlphaFoldDB" id="A0A1B0G7R2"/>
<evidence type="ECO:0000313" key="10">
    <source>
        <dbReference type="Proteomes" id="UP000092444"/>
    </source>
</evidence>
<feature type="compositionally biased region" description="Basic and acidic residues" evidence="6">
    <location>
        <begin position="1002"/>
        <end position="1011"/>
    </location>
</feature>
<feature type="compositionally biased region" description="Basic and acidic residues" evidence="6">
    <location>
        <begin position="628"/>
        <end position="680"/>
    </location>
</feature>
<feature type="compositionally biased region" description="Basic and acidic residues" evidence="6">
    <location>
        <begin position="1070"/>
        <end position="1082"/>
    </location>
</feature>
<dbReference type="PANTHER" id="PTHR12381">
    <property type="entry name" value="HETEROGENEOUS NUCLEAR RIBONUCLEOPROTEIN U FAMILY MEMBER"/>
    <property type="match status" value="1"/>
</dbReference>
<dbReference type="Gene3D" id="1.10.720.30">
    <property type="entry name" value="SAP domain"/>
    <property type="match status" value="1"/>
</dbReference>
<accession>A0A1B0G7R2</accession>
<proteinExistence type="predicted"/>
<dbReference type="VEuPathDB" id="VectorBase:GMOY009352"/>
<dbReference type="Proteomes" id="UP000092444">
    <property type="component" value="Unassembled WGS sequence"/>
</dbReference>
<dbReference type="PROSITE" id="PS50188">
    <property type="entry name" value="B302_SPRY"/>
    <property type="match status" value="1"/>
</dbReference>
<dbReference type="InterPro" id="IPR013320">
    <property type="entry name" value="ConA-like_dom_sf"/>
</dbReference>
<dbReference type="InterPro" id="IPR035778">
    <property type="entry name" value="SPRY_hnRNP_U"/>
</dbReference>
<feature type="region of interest" description="Disordered" evidence="6">
    <location>
        <begin position="563"/>
        <end position="707"/>
    </location>
</feature>
<evidence type="ECO:0000256" key="4">
    <source>
        <dbReference type="ARBA" id="ARBA00023242"/>
    </source>
</evidence>
<feature type="compositionally biased region" description="Low complexity" evidence="6">
    <location>
        <begin position="987"/>
        <end position="1001"/>
    </location>
</feature>
<keyword evidence="2" id="KW-0488">Methylation</keyword>
<protein>
    <submittedName>
        <fullName evidence="9">Uncharacterized protein</fullName>
    </submittedName>
</protein>
<dbReference type="GO" id="GO:0003723">
    <property type="term" value="F:RNA binding"/>
    <property type="evidence" value="ECO:0007669"/>
    <property type="project" value="TreeGrafter"/>
</dbReference>
<evidence type="ECO:0000259" key="8">
    <source>
        <dbReference type="PROSITE" id="PS50800"/>
    </source>
</evidence>
<dbReference type="InterPro" id="IPR027417">
    <property type="entry name" value="P-loop_NTPase"/>
</dbReference>
<feature type="compositionally biased region" description="Polar residues" evidence="6">
    <location>
        <begin position="1083"/>
        <end position="1092"/>
    </location>
</feature>
<feature type="compositionally biased region" description="Basic and acidic residues" evidence="6">
    <location>
        <begin position="598"/>
        <end position="614"/>
    </location>
</feature>
<dbReference type="PANTHER" id="PTHR12381:SF56">
    <property type="entry name" value="B30.2_SPRY DOMAIN-CONTAINING PROTEIN-RELATED"/>
    <property type="match status" value="1"/>
</dbReference>
<reference evidence="9" key="1">
    <citation type="submission" date="2020-05" db="UniProtKB">
        <authorList>
            <consortium name="EnsemblMetazoa"/>
        </authorList>
    </citation>
    <scope>IDENTIFICATION</scope>
    <source>
        <strain evidence="9">Yale</strain>
    </source>
</reference>
<feature type="compositionally biased region" description="Basic and acidic residues" evidence="6">
    <location>
        <begin position="569"/>
        <end position="591"/>
    </location>
</feature>
<dbReference type="CDD" id="cd12884">
    <property type="entry name" value="SPRY_hnRNP"/>
    <property type="match status" value="1"/>
</dbReference>
<dbReference type="InterPro" id="IPR036361">
    <property type="entry name" value="SAP_dom_sf"/>
</dbReference>
<dbReference type="Pfam" id="PF02037">
    <property type="entry name" value="SAP"/>
    <property type="match status" value="1"/>
</dbReference>
<keyword evidence="3" id="KW-0597">Phosphoprotein</keyword>
<evidence type="ECO:0000259" key="7">
    <source>
        <dbReference type="PROSITE" id="PS50188"/>
    </source>
</evidence>
<keyword evidence="10" id="KW-1185">Reference proteome</keyword>
<dbReference type="Pfam" id="PF00622">
    <property type="entry name" value="SPRY"/>
    <property type="match status" value="1"/>
</dbReference>
<feature type="domain" description="SAP" evidence="8">
    <location>
        <begin position="6"/>
        <end position="40"/>
    </location>
</feature>
<feature type="domain" description="B30.2/SPRY" evidence="7">
    <location>
        <begin position="348"/>
        <end position="550"/>
    </location>
</feature>
<feature type="compositionally biased region" description="Basic residues" evidence="6">
    <location>
        <begin position="330"/>
        <end position="339"/>
    </location>
</feature>
<keyword evidence="4" id="KW-0539">Nucleus</keyword>
<evidence type="ECO:0000256" key="2">
    <source>
        <dbReference type="ARBA" id="ARBA00022481"/>
    </source>
</evidence>
<dbReference type="SUPFAM" id="SSF68906">
    <property type="entry name" value="SAP domain"/>
    <property type="match status" value="1"/>
</dbReference>
<dbReference type="SMART" id="SM00513">
    <property type="entry name" value="SAP"/>
    <property type="match status" value="1"/>
</dbReference>
<dbReference type="EMBL" id="CCAG010016891">
    <property type="status" value="NOT_ANNOTATED_CDS"/>
    <property type="molecule type" value="Genomic_DNA"/>
</dbReference>
<feature type="compositionally biased region" description="Acidic residues" evidence="6">
    <location>
        <begin position="615"/>
        <end position="627"/>
    </location>
</feature>
<feature type="coiled-coil region" evidence="5">
    <location>
        <begin position="82"/>
        <end position="112"/>
    </location>
</feature>
<feature type="compositionally biased region" description="Basic and acidic residues" evidence="6">
    <location>
        <begin position="312"/>
        <end position="321"/>
    </location>
</feature>
<sequence>MDLVNLEKLKVVDLRNELQTRGLDTKGVKAVLIERLRSHLESGGVLCSPVPGTPSRRSRRTRSMTRSPSPSPVKKAPEPPVLETLQEETNNSNNLEENKEEVIADAQHASNEATENVDLVVAIENEINNDQTLEKDINSVKEHELHSEIENVTDKCKDVSIEEKEPASLRNEQEEILIEYMEQIEEVVEERESPKHQNVEEDILIESMQDVEEDLLKDSLKYQNEEDDILAEHLEQNDNYEGARQNEKQQLIGDSDELNTAHANSQENEVEDKIMNIETKADTVSVPIKQDKTTAELNLAAEPIKPKSRSRSNSEHRERYRSLSRSLSRSSHRRSRSPKHCSGGSLNSPLKTVEDTNSPEDEPTIEDSQFGLSWFDSDLHLRIDPVTFTSARPINHDLYALVWSSVRANYGVREGKVCYEVRIAEEAYVGSSHEFRDEPYIRGFRVGFSLPSTTLLLGEAEHSFGYCESGRKATNSNFVEYSKAYQLDDVIGCYLDLESTPCTIKYTLNGEDLGVAFEFDKNILGENDALFPHVQTKGYEYQVNFADNDNLLVNAKRHIRKKRKTKKDCKKESDVAEKKSSSEEKSEKNAREDEDDIENRKTQQAEVIHEKELEGSVEEIPNETEQIEPEKRREKAEELSEDKKDKEEIASDMKETKQKRTSTEDDCSKRIDAKPCKEDAIGPSPSKRQKLQSSTVNSEDEYEEVHPVPRKQMSLLPDYELIALIPEEKYISGPQRPESRKDCEVILMVGLPGSGKTTWVSKHLSENPDKRYHVIGADALIAKMTVDGMPRKTVHKGRFDRVHELCFNILTSLEDIAVKRRHNFILDQTNAYASAQRRKMKGFGDFKRIAVVCLPNEDELKRRLAEKKEKDGHVYAMKESTLNNIQANFTLPALEFGWFDDILYSDLNGEEAKEEVRKINEKGKKAIDSNPANRDKRQRRDNYRNDNRRRYDDRRRYEQPRNDTRWNDRRAPANINYHYGNRGGDNGRWNSNGGNRNMSSSYRDERNRGYDNRQLPSSHRYGGGGGSQNWVTNNRQPRFDNRHGRYNNSGGGSGRYESYGSGGSNNRNYRGNDYRDNRDDRNWSGNTAGSGNNRRDTNYHSGAGSSQRDFRHGHRDVREDSRGGSTSITSRSTKYNSHSTRETSESGVGCDSYQKNKNNFPTSNNRWHTYDNQQSPSNAGDWQQYSQQQQYWGYMTDYGQQQQWQNMDANQQQQWISWWQQQGGVASSDANGIADPGQYWSQYSYSTQTNVGGETSTVASAAAASNRTTKKT</sequence>
<evidence type="ECO:0000313" key="9">
    <source>
        <dbReference type="EnsemblMetazoa" id="GMOY009352-PA"/>
    </source>
</evidence>
<name>A0A1B0G7R2_GLOMM</name>